<dbReference type="InterPro" id="IPR052030">
    <property type="entry name" value="Peptidase_M20/M20A_hydrolases"/>
</dbReference>
<dbReference type="NCBIfam" id="TIGR01891">
    <property type="entry name" value="amidohydrolases"/>
    <property type="match status" value="1"/>
</dbReference>
<dbReference type="GO" id="GO:0071713">
    <property type="term" value="F:para-aminobenzoyl-glutamate hydrolase activity"/>
    <property type="evidence" value="ECO:0007669"/>
    <property type="project" value="TreeGrafter"/>
</dbReference>
<accession>A0A6J4LIE9</accession>
<dbReference type="EMBL" id="CADCUG010000068">
    <property type="protein sequence ID" value="CAA9334565.1"/>
    <property type="molecule type" value="Genomic_DNA"/>
</dbReference>
<sequence length="380" mass="39201">MTSYDSAVLQAIDELAADLVELSHALYAEPELAYQEQRSAERCAALLERGGFDVERGAFGLPTAFAARAGTVGPQVVICAEYDALPGVGHACGHNVIAAAAAGAGLGLLRVADDVGLRLTVLGTPAEEAGGGKVDLINAGAFEGVDIAMMMHPSPYDEPGAVSLAIEEWSVAVTGQASHASSEPELGRNALDGVVAGYSALAMLRQHLAPLQQVHGIITHGGDAPNVVPERATAAYYLRAADMAGLEDLRTRARACLEGAATATGTTVEISTVGHVYEPLNQNPGLVTAFARACDSIGRPLTADPRGAQISGSTDFGNVSQLVPALHADMAVHSWPMVNHQREFAAHCVGPLGDRTLLEGAKAMALTVLAYAESPALVSA</sequence>
<evidence type="ECO:0000256" key="1">
    <source>
        <dbReference type="PIRNR" id="PIRNR037226"/>
    </source>
</evidence>
<dbReference type="GO" id="GO:0016805">
    <property type="term" value="F:dipeptidase activity"/>
    <property type="evidence" value="ECO:0007669"/>
    <property type="project" value="InterPro"/>
</dbReference>
<dbReference type="InterPro" id="IPR036264">
    <property type="entry name" value="Bact_exopeptidase_dim_dom"/>
</dbReference>
<dbReference type="Gene3D" id="3.40.630.10">
    <property type="entry name" value="Zn peptidases"/>
    <property type="match status" value="1"/>
</dbReference>
<dbReference type="Gene3D" id="3.30.70.360">
    <property type="match status" value="1"/>
</dbReference>
<dbReference type="PANTHER" id="PTHR30575:SF0">
    <property type="entry name" value="XAA-ARG DIPEPTIDASE"/>
    <property type="match status" value="1"/>
</dbReference>
<dbReference type="AlphaFoldDB" id="A0A6J4LIE9"/>
<gene>
    <name evidence="3" type="ORF">AVDCRST_MAG29-1236</name>
</gene>
<proteinExistence type="inferred from homology"/>
<keyword evidence="3" id="KW-0378">Hydrolase</keyword>
<dbReference type="Pfam" id="PF01546">
    <property type="entry name" value="Peptidase_M20"/>
    <property type="match status" value="1"/>
</dbReference>
<dbReference type="PANTHER" id="PTHR30575">
    <property type="entry name" value="PEPTIDASE M20"/>
    <property type="match status" value="1"/>
</dbReference>
<dbReference type="CDD" id="cd05672">
    <property type="entry name" value="M20_ACY1L2-like"/>
    <property type="match status" value="1"/>
</dbReference>
<organism evidence="3">
    <name type="scientific">uncultured Nocardioidaceae bacterium</name>
    <dbReference type="NCBI Taxonomy" id="253824"/>
    <lineage>
        <taxon>Bacteria</taxon>
        <taxon>Bacillati</taxon>
        <taxon>Actinomycetota</taxon>
        <taxon>Actinomycetes</taxon>
        <taxon>Propionibacteriales</taxon>
        <taxon>Nocardioidaceae</taxon>
        <taxon>environmental samples</taxon>
    </lineage>
</organism>
<comment type="similarity">
    <text evidence="1">Belongs to the peptidase M20A family.</text>
</comment>
<protein>
    <recommendedName>
        <fullName evidence="1">Peptidase M20 domain-containing protein 2</fullName>
    </recommendedName>
</protein>
<dbReference type="InterPro" id="IPR011650">
    <property type="entry name" value="Peptidase_M20_dimer"/>
</dbReference>
<dbReference type="Pfam" id="PF07687">
    <property type="entry name" value="M20_dimer"/>
    <property type="match status" value="1"/>
</dbReference>
<dbReference type="SUPFAM" id="SSF53187">
    <property type="entry name" value="Zn-dependent exopeptidases"/>
    <property type="match status" value="1"/>
</dbReference>
<dbReference type="SUPFAM" id="SSF55031">
    <property type="entry name" value="Bacterial exopeptidase dimerisation domain"/>
    <property type="match status" value="1"/>
</dbReference>
<dbReference type="PIRSF" id="PIRSF037226">
    <property type="entry name" value="Amidohydrolase_ACY1L2_prd"/>
    <property type="match status" value="1"/>
</dbReference>
<dbReference type="GO" id="GO:0005737">
    <property type="term" value="C:cytoplasm"/>
    <property type="evidence" value="ECO:0007669"/>
    <property type="project" value="TreeGrafter"/>
</dbReference>
<evidence type="ECO:0000313" key="3">
    <source>
        <dbReference type="EMBL" id="CAA9334565.1"/>
    </source>
</evidence>
<feature type="domain" description="Peptidase M20 dimerisation" evidence="2">
    <location>
        <begin position="169"/>
        <end position="259"/>
    </location>
</feature>
<reference evidence="3" key="1">
    <citation type="submission" date="2020-02" db="EMBL/GenBank/DDBJ databases">
        <authorList>
            <person name="Meier V. D."/>
        </authorList>
    </citation>
    <scope>NUCLEOTIDE SEQUENCE</scope>
    <source>
        <strain evidence="3">AVDCRST_MAG29</strain>
    </source>
</reference>
<dbReference type="GO" id="GO:0046657">
    <property type="term" value="P:folic acid catabolic process"/>
    <property type="evidence" value="ECO:0007669"/>
    <property type="project" value="TreeGrafter"/>
</dbReference>
<name>A0A6J4LIE9_9ACTN</name>
<dbReference type="InterPro" id="IPR002933">
    <property type="entry name" value="Peptidase_M20"/>
</dbReference>
<dbReference type="InterPro" id="IPR017439">
    <property type="entry name" value="Amidohydrolase"/>
</dbReference>
<evidence type="ECO:0000259" key="2">
    <source>
        <dbReference type="Pfam" id="PF07687"/>
    </source>
</evidence>
<dbReference type="InterPro" id="IPR017144">
    <property type="entry name" value="Xaa-Arg_dipeptidase"/>
</dbReference>
<dbReference type="FunFam" id="3.30.70.360:FF:000004">
    <property type="entry name" value="Peptidase M20 domain-containing protein 2"/>
    <property type="match status" value="1"/>
</dbReference>